<dbReference type="Gene3D" id="1.10.3210.10">
    <property type="entry name" value="Hypothetical protein af1432"/>
    <property type="match status" value="1"/>
</dbReference>
<evidence type="ECO:0000313" key="2">
    <source>
        <dbReference type="Proteomes" id="UP001433088"/>
    </source>
</evidence>
<reference evidence="1 2" key="1">
    <citation type="submission" date="2024-03" db="EMBL/GenBank/DDBJ databases">
        <title>Human intestinal bacterial collection.</title>
        <authorList>
            <person name="Pauvert C."/>
            <person name="Hitch T.C.A."/>
            <person name="Clavel T."/>
        </authorList>
    </citation>
    <scope>NUCLEOTIDE SEQUENCE [LARGE SCALE GENOMIC DNA]</scope>
    <source>
        <strain evidence="1 2">CLA-AA-H81</strain>
    </source>
</reference>
<accession>A0ABV1CWX5</accession>
<gene>
    <name evidence="1" type="ORF">WMO23_07900</name>
</gene>
<name>A0ABV1CWX5_9FIRM</name>
<dbReference type="InterPro" id="IPR052194">
    <property type="entry name" value="MESH1"/>
</dbReference>
<dbReference type="Proteomes" id="UP001433088">
    <property type="component" value="Unassembled WGS sequence"/>
</dbReference>
<keyword evidence="2" id="KW-1185">Reference proteome</keyword>
<dbReference type="SUPFAM" id="SSF109604">
    <property type="entry name" value="HD-domain/PDEase-like"/>
    <property type="match status" value="1"/>
</dbReference>
<dbReference type="PANTHER" id="PTHR46246">
    <property type="entry name" value="GUANOSINE-3',5'-BIS(DIPHOSPHATE) 3'-PYROPHOSPHOHYDROLASE MESH1"/>
    <property type="match status" value="1"/>
</dbReference>
<comment type="caution">
    <text evidence="1">The sequence shown here is derived from an EMBL/GenBank/DDBJ whole genome shotgun (WGS) entry which is preliminary data.</text>
</comment>
<dbReference type="Pfam" id="PF13328">
    <property type="entry name" value="HD_4"/>
    <property type="match status" value="1"/>
</dbReference>
<dbReference type="RefSeq" id="WP_349173723.1">
    <property type="nucleotide sequence ID" value="NZ_JBBMEU010000044.1"/>
</dbReference>
<evidence type="ECO:0000313" key="1">
    <source>
        <dbReference type="EMBL" id="MEQ2422649.1"/>
    </source>
</evidence>
<protein>
    <submittedName>
        <fullName evidence="1">HD domain-containing protein</fullName>
    </submittedName>
</protein>
<sequence length="149" mass="16329">MVALGEKLSLAAEVAEKYHAGMTDKAGKPYMCHLTSVSNAVLPLGEDYAVVGMLHDTLEDTEMTKETLSSLFGKEVADAVSLLTHDDKVPYLDYVRGVKKSGNPLAIAVKKADLRNNMDLTRLPNVTDKDLKRVEKYKKAYAILTGDEV</sequence>
<organism evidence="1 2">
    <name type="scientific">Megasphaera intestinihominis</name>
    <dbReference type="NCBI Taxonomy" id="3133159"/>
    <lineage>
        <taxon>Bacteria</taxon>
        <taxon>Bacillati</taxon>
        <taxon>Bacillota</taxon>
        <taxon>Negativicutes</taxon>
        <taxon>Veillonellales</taxon>
        <taxon>Veillonellaceae</taxon>
        <taxon>Megasphaera</taxon>
    </lineage>
</organism>
<dbReference type="PANTHER" id="PTHR46246:SF1">
    <property type="entry name" value="GUANOSINE-3',5'-BIS(DIPHOSPHATE) 3'-PYROPHOSPHOHYDROLASE MESH1"/>
    <property type="match status" value="1"/>
</dbReference>
<dbReference type="EMBL" id="JBBMEU010000044">
    <property type="protein sequence ID" value="MEQ2422649.1"/>
    <property type="molecule type" value="Genomic_DNA"/>
</dbReference>
<proteinExistence type="predicted"/>